<dbReference type="SUPFAM" id="SSF48403">
    <property type="entry name" value="Ankyrin repeat"/>
    <property type="match status" value="1"/>
</dbReference>
<evidence type="ECO:0000256" key="3">
    <source>
        <dbReference type="ARBA" id="ARBA00022737"/>
    </source>
</evidence>
<sequence length="386" mass="43058">MNIGEELYDAASKGDATRLQQLLQQDPYLVERVSFPCSRNLLHIATLQGQVAIVEEVLKMSPRLALELDSNGSSPLHIAAAKGDVEIAKRLLSVAPRVCWCRDSQGMNPVHVAAMEGHVEMLEELLRKDVLPAKERVHRGQTVLHLSVKKGELTGVKFLAERLDDLVHEKDDDGKTPLQWASGTWVGRSQVQSYLKDLQNIKKKRDNEIEERESRCWNWSDAKCVEYLTKKKEQTMVVMTLIATMAFQAAINPPGGVWQEDTSSHKAGEAVIAYTHPNIYRHLVGANTTAFVSSLVTIFMFIVPLPIWKSAVVVVSSYVVWVSLASIAVSYGGSVLVLAPNAQTRSLTQVINIVLSISFVFFGIMLAWIIIMVCRIIKNVEEYCFN</sequence>
<dbReference type="Gene3D" id="1.25.40.20">
    <property type="entry name" value="Ankyrin repeat-containing domain"/>
    <property type="match status" value="1"/>
</dbReference>
<evidence type="ECO:0000256" key="2">
    <source>
        <dbReference type="ARBA" id="ARBA00022692"/>
    </source>
</evidence>
<keyword evidence="3" id="KW-0677">Repeat</keyword>
<dbReference type="PANTHER" id="PTHR24186">
    <property type="entry name" value="PROTEIN PHOSPHATASE 1 REGULATORY SUBUNIT"/>
    <property type="match status" value="1"/>
</dbReference>
<organism evidence="10 11">
    <name type="scientific">Salvia divinorum</name>
    <name type="common">Maria pastora</name>
    <name type="synonym">Diviner's sage</name>
    <dbReference type="NCBI Taxonomy" id="28513"/>
    <lineage>
        <taxon>Eukaryota</taxon>
        <taxon>Viridiplantae</taxon>
        <taxon>Streptophyta</taxon>
        <taxon>Embryophyta</taxon>
        <taxon>Tracheophyta</taxon>
        <taxon>Spermatophyta</taxon>
        <taxon>Magnoliopsida</taxon>
        <taxon>eudicotyledons</taxon>
        <taxon>Gunneridae</taxon>
        <taxon>Pentapetalae</taxon>
        <taxon>asterids</taxon>
        <taxon>lamiids</taxon>
        <taxon>Lamiales</taxon>
        <taxon>Lamiaceae</taxon>
        <taxon>Nepetoideae</taxon>
        <taxon>Mentheae</taxon>
        <taxon>Salviinae</taxon>
        <taxon>Salvia</taxon>
        <taxon>Salvia subgen. Calosphace</taxon>
    </lineage>
</organism>
<evidence type="ECO:0000256" key="6">
    <source>
        <dbReference type="ARBA" id="ARBA00023136"/>
    </source>
</evidence>
<evidence type="ECO:0000256" key="5">
    <source>
        <dbReference type="ARBA" id="ARBA00023043"/>
    </source>
</evidence>
<dbReference type="InterPro" id="IPR002110">
    <property type="entry name" value="Ankyrin_rpt"/>
</dbReference>
<evidence type="ECO:0000256" key="8">
    <source>
        <dbReference type="SAM" id="Phobius"/>
    </source>
</evidence>
<dbReference type="PANTHER" id="PTHR24186:SF37">
    <property type="entry name" value="PGG DOMAIN-CONTAINING PROTEIN"/>
    <property type="match status" value="1"/>
</dbReference>
<comment type="caution">
    <text evidence="10">The sequence shown here is derived from an EMBL/GenBank/DDBJ whole genome shotgun (WGS) entry which is preliminary data.</text>
</comment>
<keyword evidence="11" id="KW-1185">Reference proteome</keyword>
<dbReference type="Pfam" id="PF12796">
    <property type="entry name" value="Ank_2"/>
    <property type="match status" value="1"/>
</dbReference>
<keyword evidence="2 8" id="KW-0812">Transmembrane</keyword>
<dbReference type="Pfam" id="PF13962">
    <property type="entry name" value="PGG"/>
    <property type="match status" value="1"/>
</dbReference>
<dbReference type="InterPro" id="IPR026961">
    <property type="entry name" value="PGG_dom"/>
</dbReference>
<name>A0ABD1HL99_SALDI</name>
<feature type="transmembrane region" description="Helical" evidence="8">
    <location>
        <begin position="318"/>
        <end position="338"/>
    </location>
</feature>
<keyword evidence="4 8" id="KW-1133">Transmembrane helix</keyword>
<feature type="domain" description="PGG" evidence="9">
    <location>
        <begin position="227"/>
        <end position="333"/>
    </location>
</feature>
<evidence type="ECO:0000259" key="9">
    <source>
        <dbReference type="Pfam" id="PF13962"/>
    </source>
</evidence>
<evidence type="ECO:0000256" key="1">
    <source>
        <dbReference type="ARBA" id="ARBA00004141"/>
    </source>
</evidence>
<keyword evidence="5 7" id="KW-0040">ANK repeat</keyword>
<dbReference type="InterPro" id="IPR036770">
    <property type="entry name" value="Ankyrin_rpt-contain_sf"/>
</dbReference>
<gene>
    <name evidence="10" type="ORF">AAHA92_11739</name>
</gene>
<protein>
    <submittedName>
        <fullName evidence="10">Ankyrin repeat-containing protein ITN1-like</fullName>
    </submittedName>
</protein>
<accession>A0ABD1HL99</accession>
<dbReference type="GO" id="GO:0016020">
    <property type="term" value="C:membrane"/>
    <property type="evidence" value="ECO:0007669"/>
    <property type="project" value="UniProtKB-SubCell"/>
</dbReference>
<dbReference type="AlphaFoldDB" id="A0ABD1HL99"/>
<feature type="repeat" description="ANK" evidence="7">
    <location>
        <begin position="105"/>
        <end position="128"/>
    </location>
</feature>
<evidence type="ECO:0000256" key="4">
    <source>
        <dbReference type="ARBA" id="ARBA00022989"/>
    </source>
</evidence>
<reference evidence="10 11" key="1">
    <citation type="submission" date="2024-06" db="EMBL/GenBank/DDBJ databases">
        <title>A chromosome level genome sequence of Diviner's sage (Salvia divinorum).</title>
        <authorList>
            <person name="Ford S.A."/>
            <person name="Ro D.-K."/>
            <person name="Ness R.W."/>
            <person name="Phillips M.A."/>
        </authorList>
    </citation>
    <scope>NUCLEOTIDE SEQUENCE [LARGE SCALE GENOMIC DNA]</scope>
    <source>
        <strain evidence="10">SAF-2024a</strain>
        <tissue evidence="10">Leaf</tissue>
    </source>
</reference>
<dbReference type="Proteomes" id="UP001567538">
    <property type="component" value="Unassembled WGS sequence"/>
</dbReference>
<feature type="repeat" description="ANK" evidence="7">
    <location>
        <begin position="71"/>
        <end position="93"/>
    </location>
</feature>
<evidence type="ECO:0000256" key="7">
    <source>
        <dbReference type="PROSITE-ProRule" id="PRU00023"/>
    </source>
</evidence>
<dbReference type="SMART" id="SM00248">
    <property type="entry name" value="ANK"/>
    <property type="match status" value="5"/>
</dbReference>
<dbReference type="PROSITE" id="PS50088">
    <property type="entry name" value="ANK_REPEAT"/>
    <property type="match status" value="2"/>
</dbReference>
<feature type="transmembrane region" description="Helical" evidence="8">
    <location>
        <begin position="350"/>
        <end position="371"/>
    </location>
</feature>
<dbReference type="PROSITE" id="PS50297">
    <property type="entry name" value="ANK_REP_REGION"/>
    <property type="match status" value="2"/>
</dbReference>
<feature type="transmembrane region" description="Helical" evidence="8">
    <location>
        <begin position="284"/>
        <end position="306"/>
    </location>
</feature>
<dbReference type="EMBL" id="JBEAFC010000005">
    <property type="protein sequence ID" value="KAL1556073.1"/>
    <property type="molecule type" value="Genomic_DNA"/>
</dbReference>
<evidence type="ECO:0000313" key="11">
    <source>
        <dbReference type="Proteomes" id="UP001567538"/>
    </source>
</evidence>
<proteinExistence type="predicted"/>
<comment type="subcellular location">
    <subcellularLocation>
        <location evidence="1">Membrane</location>
        <topology evidence="1">Multi-pass membrane protein</topology>
    </subcellularLocation>
</comment>
<evidence type="ECO:0000313" key="10">
    <source>
        <dbReference type="EMBL" id="KAL1556073.1"/>
    </source>
</evidence>
<keyword evidence="6 8" id="KW-0472">Membrane</keyword>